<dbReference type="Pfam" id="PF24809">
    <property type="entry name" value="DUF7708"/>
    <property type="match status" value="1"/>
</dbReference>
<keyword evidence="6" id="KW-1185">Reference proteome</keyword>
<evidence type="ECO:0008006" key="7">
    <source>
        <dbReference type="Google" id="ProtNLM"/>
    </source>
</evidence>
<protein>
    <recommendedName>
        <fullName evidence="7">NACHT domain-containing protein</fullName>
    </recommendedName>
</protein>
<dbReference type="OrthoDB" id="4920872at2759"/>
<evidence type="ECO:0000256" key="1">
    <source>
        <dbReference type="ARBA" id="ARBA00022737"/>
    </source>
</evidence>
<evidence type="ECO:0000256" key="2">
    <source>
        <dbReference type="SAM" id="MobiDB-lite"/>
    </source>
</evidence>
<dbReference type="PANTHER" id="PTHR10039">
    <property type="entry name" value="AMELOGENIN"/>
    <property type="match status" value="1"/>
</dbReference>
<reference evidence="5 6" key="1">
    <citation type="submission" date="2017-06" db="EMBL/GenBank/DDBJ databases">
        <title>Ant-infecting Ophiocordyceps genomes reveal a high diversity of potential behavioral manipulation genes and a possible major role for enterotoxins.</title>
        <authorList>
            <person name="De Bekker C."/>
            <person name="Evans H.C."/>
            <person name="Brachmann A."/>
            <person name="Hughes D.P."/>
        </authorList>
    </citation>
    <scope>NUCLEOTIDE SEQUENCE [LARGE SCALE GENOMIC DNA]</scope>
    <source>
        <strain evidence="5 6">1348a</strain>
    </source>
</reference>
<dbReference type="Pfam" id="PF24883">
    <property type="entry name" value="NPHP3_N"/>
    <property type="match status" value="1"/>
</dbReference>
<comment type="caution">
    <text evidence="5">The sequence shown here is derived from an EMBL/GenBank/DDBJ whole genome shotgun (WGS) entry which is preliminary data.</text>
</comment>
<accession>A0A2C5ZR90</accession>
<feature type="compositionally biased region" description="Basic and acidic residues" evidence="2">
    <location>
        <begin position="770"/>
        <end position="784"/>
    </location>
</feature>
<feature type="domain" description="Nephrocystin 3-like N-terminal" evidence="4">
    <location>
        <begin position="268"/>
        <end position="437"/>
    </location>
</feature>
<gene>
    <name evidence="5" type="ORF">CDD82_7765</name>
</gene>
<evidence type="ECO:0000259" key="4">
    <source>
        <dbReference type="Pfam" id="PF24883"/>
    </source>
</evidence>
<evidence type="ECO:0000259" key="3">
    <source>
        <dbReference type="Pfam" id="PF24809"/>
    </source>
</evidence>
<dbReference type="InterPro" id="IPR027417">
    <property type="entry name" value="P-loop_NTPase"/>
</dbReference>
<dbReference type="Proteomes" id="UP000224854">
    <property type="component" value="Unassembled WGS sequence"/>
</dbReference>
<dbReference type="AlphaFoldDB" id="A0A2C5ZR90"/>
<feature type="domain" description="DUF7708" evidence="3">
    <location>
        <begin position="65"/>
        <end position="204"/>
    </location>
</feature>
<organism evidence="5 6">
    <name type="scientific">Ophiocordyceps australis</name>
    <dbReference type="NCBI Taxonomy" id="1399860"/>
    <lineage>
        <taxon>Eukaryota</taxon>
        <taxon>Fungi</taxon>
        <taxon>Dikarya</taxon>
        <taxon>Ascomycota</taxon>
        <taxon>Pezizomycotina</taxon>
        <taxon>Sordariomycetes</taxon>
        <taxon>Hypocreomycetidae</taxon>
        <taxon>Hypocreales</taxon>
        <taxon>Ophiocordycipitaceae</taxon>
        <taxon>Ophiocordyceps</taxon>
    </lineage>
</organism>
<keyword evidence="1" id="KW-0677">Repeat</keyword>
<dbReference type="Gene3D" id="3.40.50.300">
    <property type="entry name" value="P-loop containing nucleotide triphosphate hydrolases"/>
    <property type="match status" value="1"/>
</dbReference>
<dbReference type="InterPro" id="IPR056125">
    <property type="entry name" value="DUF7708"/>
</dbReference>
<proteinExistence type="predicted"/>
<dbReference type="SUPFAM" id="SSF52540">
    <property type="entry name" value="P-loop containing nucleoside triphosphate hydrolases"/>
    <property type="match status" value="1"/>
</dbReference>
<evidence type="ECO:0000313" key="6">
    <source>
        <dbReference type="Proteomes" id="UP000224854"/>
    </source>
</evidence>
<evidence type="ECO:0000313" key="5">
    <source>
        <dbReference type="EMBL" id="PHH81831.1"/>
    </source>
</evidence>
<dbReference type="InterPro" id="IPR056884">
    <property type="entry name" value="NPHP3-like_N"/>
</dbReference>
<dbReference type="EMBL" id="NJEU01000094">
    <property type="protein sequence ID" value="PHH81831.1"/>
    <property type="molecule type" value="Genomic_DNA"/>
</dbReference>
<sequence length="794" mass="90073">MPLKPAISTPARETLRTAFEDLQRTITPADAKDFPSTTLNDVRKAVLDIENQLAARQCLRNMRRLSPFLKGLGHYAKVAEVLCNGTPYLPWVWAPITFILQAASEFVEAFEKVIKGYSRISSSMSRFEILSDAFIGNPDFQETLAIFYADILQFHKHAYVFVKRSGWKLLFLTSWDRFDKRFKGILEDMVRHEALVDLEANARSIYQANKAHQEVQSWREEHLGHVIQVEQEQAMAHYQSILSWLKVDESDQLAIFDSVCLEGQRYPGTCSWVLKHSKVNAWLRRQPDTPVLWLQGSPGSGKSVISAQLVKFLGTNYSVIHHFCTSAYPTSIKYEEILKSLLLQLLKRDGDICAHIYRRCVEEKKSPTRAILEQLLRTTFSSFCTEPSKNAYIWVVLDGLDECEDNTKKRFVTLMNQISSETPQCGGTVCKMLLSSRPSPVLSSSLRRKNIISLTEEEENVAAAIRLYTCLRLGAQFQKSGQLEITPDELTEIEHNIVKKADGMFLYARLVLDYIMTNIFYSADEIRTSVGKLPPKLSDFYHEILSRILVCLDSRSKTRIKCVLSWIAFAKRPLKRLELLSAISFSEGTHNVSNIAPAHILDICGPLTEERSDTTLTFIHVSVKEFLQSNSSNLTISEPDSIMEHGAACVACLLSGFEVFGDLHQRSLTPQELHRVIKGLHGLHVYATEYWTDYLLSQASTPAGLNTSSIFFTLACQLAKRLDADADTSLYNDSTVSRPSKDHVVMDKRLDRLRNHPGLQRQVNRALEDRSIKKIETEHKDPGDQGRALLHVLR</sequence>
<name>A0A2C5ZR90_9HYPO</name>
<feature type="region of interest" description="Disordered" evidence="2">
    <location>
        <begin position="770"/>
        <end position="794"/>
    </location>
</feature>
<dbReference type="PANTHER" id="PTHR10039:SF14">
    <property type="entry name" value="NACHT DOMAIN-CONTAINING PROTEIN"/>
    <property type="match status" value="1"/>
</dbReference>